<keyword evidence="2" id="KW-1185">Reference proteome</keyword>
<sequence length="191" mass="19970">MANVSMHVQADFGPLTAAMATLSNGEIVKAIRAGVDGAARDARRETMVAMAADMGIPQSRFRDATPLVQGSSAATLTATWRVSKLRIGIANVAGASISKGSGLSASVHRLNPGKSTALRLPKAFQVKANGGSFIAVRKGSARKPIKAIYGEHPATSLAQPGPVQELWKRTATRSLSERLGTAVQAALDNRR</sequence>
<evidence type="ECO:0000313" key="1">
    <source>
        <dbReference type="EMBL" id="QCK87252.1"/>
    </source>
</evidence>
<organism evidence="1 2">
    <name type="scientific">Phreatobacter aquaticus</name>
    <dbReference type="NCBI Taxonomy" id="2570229"/>
    <lineage>
        <taxon>Bacteria</taxon>
        <taxon>Pseudomonadati</taxon>
        <taxon>Pseudomonadota</taxon>
        <taxon>Alphaproteobacteria</taxon>
        <taxon>Hyphomicrobiales</taxon>
        <taxon>Phreatobacteraceae</taxon>
        <taxon>Phreatobacter</taxon>
    </lineage>
</organism>
<dbReference type="AlphaFoldDB" id="A0A4D7QT86"/>
<dbReference type="EMBL" id="CP039865">
    <property type="protein sequence ID" value="QCK87252.1"/>
    <property type="molecule type" value="Genomic_DNA"/>
</dbReference>
<dbReference type="Proteomes" id="UP000298588">
    <property type="component" value="Chromosome"/>
</dbReference>
<evidence type="ECO:0000313" key="2">
    <source>
        <dbReference type="Proteomes" id="UP000298588"/>
    </source>
</evidence>
<name>A0A4D7QT86_9HYPH</name>
<protein>
    <submittedName>
        <fullName evidence="1">Uncharacterized protein</fullName>
    </submittedName>
</protein>
<reference evidence="1 2" key="1">
    <citation type="submission" date="2019-04" db="EMBL/GenBank/DDBJ databases">
        <title>Phreatobacter aquaticus sp. nov.</title>
        <authorList>
            <person name="Choi A."/>
            <person name="Baek K."/>
        </authorList>
    </citation>
    <scope>NUCLEOTIDE SEQUENCE [LARGE SCALE GENOMIC DNA]</scope>
    <source>
        <strain evidence="1 2">NMCR1094</strain>
    </source>
</reference>
<gene>
    <name evidence="1" type="ORF">E8L99_16550</name>
</gene>
<proteinExistence type="predicted"/>
<dbReference type="RefSeq" id="WP_137100581.1">
    <property type="nucleotide sequence ID" value="NZ_CP039865.1"/>
</dbReference>
<dbReference type="KEGG" id="paqt:E8L99_16550"/>
<accession>A0A4D7QT86</accession>